<comment type="caution">
    <text evidence="13">Lacks conserved residue(s) required for the propagation of feature annotation.</text>
</comment>
<protein>
    <recommendedName>
        <fullName evidence="13 14">Na(+)/H(+) antiporter NhaB</fullName>
    </recommendedName>
    <alternativeName>
        <fullName evidence="13">Sodium/proton antiporter NhaB</fullName>
    </alternativeName>
</protein>
<evidence type="ECO:0000256" key="2">
    <source>
        <dbReference type="ARBA" id="ARBA00006036"/>
    </source>
</evidence>
<keyword evidence="6" id="KW-0997">Cell inner membrane</keyword>
<feature type="transmembrane region" description="Helical" evidence="13">
    <location>
        <begin position="351"/>
        <end position="369"/>
    </location>
</feature>
<comment type="function">
    <text evidence="13">Na(+)/H(+) antiporter that extrudes sodium in exchange for external protons.</text>
</comment>
<keyword evidence="12 13" id="KW-0739">Sodium transport</keyword>
<evidence type="ECO:0000313" key="16">
    <source>
        <dbReference type="Proteomes" id="UP000501602"/>
    </source>
</evidence>
<feature type="transmembrane region" description="Helical" evidence="13">
    <location>
        <begin position="20"/>
        <end position="38"/>
    </location>
</feature>
<comment type="similarity">
    <text evidence="2 13">Belongs to the NhaB Na(+)/H(+) (TC 2.A.34) antiporter family.</text>
</comment>
<evidence type="ECO:0000256" key="3">
    <source>
        <dbReference type="ARBA" id="ARBA00022448"/>
    </source>
</evidence>
<dbReference type="KEGG" id="fes:HER31_07530"/>
<feature type="transmembrane region" description="Helical" evidence="13">
    <location>
        <begin position="129"/>
        <end position="162"/>
    </location>
</feature>
<dbReference type="PANTHER" id="PTHR43302">
    <property type="entry name" value="TRANSPORTER ARSB-RELATED"/>
    <property type="match status" value="1"/>
</dbReference>
<keyword evidence="11 13" id="KW-0472">Membrane</keyword>
<dbReference type="EMBL" id="CP051180">
    <property type="protein sequence ID" value="QIZ76735.1"/>
    <property type="molecule type" value="Genomic_DNA"/>
</dbReference>
<evidence type="ECO:0000256" key="4">
    <source>
        <dbReference type="ARBA" id="ARBA00022449"/>
    </source>
</evidence>
<feature type="transmembrane region" description="Helical" evidence="13">
    <location>
        <begin position="300"/>
        <end position="316"/>
    </location>
</feature>
<feature type="transmembrane region" description="Helical" evidence="13">
    <location>
        <begin position="479"/>
        <end position="498"/>
    </location>
</feature>
<dbReference type="Proteomes" id="UP000501602">
    <property type="component" value="Chromosome"/>
</dbReference>
<evidence type="ECO:0000256" key="10">
    <source>
        <dbReference type="ARBA" id="ARBA00023065"/>
    </source>
</evidence>
<evidence type="ECO:0000256" key="6">
    <source>
        <dbReference type="ARBA" id="ARBA00022519"/>
    </source>
</evidence>
<dbReference type="NCBIfam" id="TIGR00774">
    <property type="entry name" value="NhaB"/>
    <property type="match status" value="1"/>
</dbReference>
<evidence type="ECO:0000256" key="8">
    <source>
        <dbReference type="ARBA" id="ARBA00022989"/>
    </source>
</evidence>
<keyword evidence="7 13" id="KW-0812">Transmembrane</keyword>
<name>A0A6H1UCD0_9GAMM</name>
<dbReference type="RefSeq" id="WP_168659996.1">
    <property type="nucleotide sequence ID" value="NZ_CP051180.1"/>
</dbReference>
<feature type="transmembrane region" description="Helical" evidence="13">
    <location>
        <begin position="69"/>
        <end position="89"/>
    </location>
</feature>
<keyword evidence="16" id="KW-1185">Reference proteome</keyword>
<accession>A0A6H1UCD0</accession>
<organism evidence="15 16">
    <name type="scientific">Ferrimonas lipolytica</name>
    <dbReference type="NCBI Taxonomy" id="2724191"/>
    <lineage>
        <taxon>Bacteria</taxon>
        <taxon>Pseudomonadati</taxon>
        <taxon>Pseudomonadota</taxon>
        <taxon>Gammaproteobacteria</taxon>
        <taxon>Alteromonadales</taxon>
        <taxon>Ferrimonadaceae</taxon>
        <taxon>Ferrimonas</taxon>
    </lineage>
</organism>
<keyword evidence="10 13" id="KW-0406">Ion transport</keyword>
<feature type="transmembrane region" description="Helical" evidence="13">
    <location>
        <begin position="95"/>
        <end position="117"/>
    </location>
</feature>
<dbReference type="HAMAP" id="MF_01599">
    <property type="entry name" value="NhaB"/>
    <property type="match status" value="1"/>
</dbReference>
<evidence type="ECO:0000313" key="15">
    <source>
        <dbReference type="EMBL" id="QIZ76735.1"/>
    </source>
</evidence>
<dbReference type="AlphaFoldDB" id="A0A6H1UCD0"/>
<feature type="transmembrane region" description="Helical" evidence="13">
    <location>
        <begin position="322"/>
        <end position="339"/>
    </location>
</feature>
<dbReference type="InterPro" id="IPR004671">
    <property type="entry name" value="Na+/H+_antiporter_NhaB"/>
</dbReference>
<dbReference type="PANTHER" id="PTHR43302:SF1">
    <property type="entry name" value="NA(+)_H(+) ANTIPORTER NHAB"/>
    <property type="match status" value="1"/>
</dbReference>
<evidence type="ECO:0000256" key="5">
    <source>
        <dbReference type="ARBA" id="ARBA00022475"/>
    </source>
</evidence>
<evidence type="ECO:0000256" key="9">
    <source>
        <dbReference type="ARBA" id="ARBA00023053"/>
    </source>
</evidence>
<dbReference type="NCBIfam" id="NF007093">
    <property type="entry name" value="PRK09547.1"/>
    <property type="match status" value="1"/>
</dbReference>
<evidence type="ECO:0000256" key="1">
    <source>
        <dbReference type="ARBA" id="ARBA00004651"/>
    </source>
</evidence>
<comment type="catalytic activity">
    <reaction evidence="13">
        <text>2 Na(+)(in) + 3 H(+)(out) = 2 Na(+)(out) + 3 H(+)(in)</text>
        <dbReference type="Rhea" id="RHEA:29247"/>
        <dbReference type="ChEBI" id="CHEBI:15378"/>
        <dbReference type="ChEBI" id="CHEBI:29101"/>
    </reaction>
</comment>
<evidence type="ECO:0000256" key="12">
    <source>
        <dbReference type="ARBA" id="ARBA00023201"/>
    </source>
</evidence>
<keyword evidence="8 13" id="KW-1133">Transmembrane helix</keyword>
<evidence type="ECO:0000256" key="11">
    <source>
        <dbReference type="ARBA" id="ARBA00023136"/>
    </source>
</evidence>
<keyword evidence="5 13" id="KW-1003">Cell membrane</keyword>
<dbReference type="Pfam" id="PF06450">
    <property type="entry name" value="NhaB"/>
    <property type="match status" value="1"/>
</dbReference>
<evidence type="ECO:0000256" key="7">
    <source>
        <dbReference type="ARBA" id="ARBA00022692"/>
    </source>
</evidence>
<dbReference type="GO" id="GO:0015385">
    <property type="term" value="F:sodium:proton antiporter activity"/>
    <property type="evidence" value="ECO:0007669"/>
    <property type="project" value="UniProtKB-UniRule"/>
</dbReference>
<feature type="transmembrane region" description="Helical" evidence="13">
    <location>
        <begin position="239"/>
        <end position="261"/>
    </location>
</feature>
<sequence>MGLTLPQAFIHNFLGNAPKWYKAAILSFLLINPFLFYIDPFIAGWALVVQFIFTLAMALKCYPLQPGGLLAIEAVAIGMTSPDMVLHEIQNNLEVILLLVFMVAGIYFMKQLLLFVFTKLVTKIESKIVLSLAFCAAAAFLSAFLDALTVIAVVISVAVGFYSIYHKVASGKDFSQSHDHSNDKAIELCADDLENFRAFLRNLMMHAGVGTALGGVCTMVGEPQNLIIAAQANWGFGEFFLRMAPVTIPVLVAGLATCVIVEKFSIFGYGAKLPDAVHRILVEYSEYEDAKRTNRENMQLIIQVLVGIWLIIGLAFHLASVGLIGLSVIILCTAFNGIIDEHSLGKAFEEALPFTALLAVFFAVVGVIIDQGLFTPVINWVLTFEGNMQAVMFYLANGVLSMVSDNVFVGTVYINEVKAALISGKITVEQFETLAVAINTGTNLPSVATPNGQAAFLFLLTSALAPLIRLSYGRMVILALPYTIVLTLVGLVMIQSGFLEYATHMMHHAGLIITPDHLPATPGMSSGH</sequence>
<evidence type="ECO:0000256" key="14">
    <source>
        <dbReference type="NCBIfam" id="TIGR00774"/>
    </source>
</evidence>
<reference evidence="15 16" key="1">
    <citation type="submission" date="2020-04" db="EMBL/GenBank/DDBJ databases">
        <title>Ferrimonas sp. S7 isolated from sea water.</title>
        <authorList>
            <person name="Bae S.S."/>
            <person name="Baek K."/>
        </authorList>
    </citation>
    <scope>NUCLEOTIDE SEQUENCE [LARGE SCALE GENOMIC DNA]</scope>
    <source>
        <strain evidence="15 16">S7</strain>
    </source>
</reference>
<gene>
    <name evidence="13 15" type="primary">nhaB</name>
    <name evidence="15" type="ORF">HER31_07530</name>
</gene>
<proteinExistence type="inferred from homology"/>
<keyword evidence="4 13" id="KW-0050">Antiport</keyword>
<evidence type="ECO:0000256" key="13">
    <source>
        <dbReference type="HAMAP-Rule" id="MF_01599"/>
    </source>
</evidence>
<dbReference type="GO" id="GO:0005886">
    <property type="term" value="C:plasma membrane"/>
    <property type="evidence" value="ECO:0007669"/>
    <property type="project" value="UniProtKB-SubCell"/>
</dbReference>
<keyword evidence="9 13" id="KW-0915">Sodium</keyword>
<comment type="subcellular location">
    <subcellularLocation>
        <location evidence="1 13">Cell membrane</location>
        <topology evidence="1 13">Multi-pass membrane protein</topology>
    </subcellularLocation>
</comment>
<keyword evidence="3 13" id="KW-0813">Transport</keyword>